<feature type="domain" description="Glycosyl hydrolase family 13 catalytic" evidence="2">
    <location>
        <begin position="346"/>
        <end position="671"/>
    </location>
</feature>
<keyword evidence="3" id="KW-0378">Hydrolase</keyword>
<protein>
    <submittedName>
        <fullName evidence="3">Alpha-amylase family glycosyl hydrolase</fullName>
    </submittedName>
</protein>
<evidence type="ECO:0000313" key="3">
    <source>
        <dbReference type="EMBL" id="MDX8415423.1"/>
    </source>
</evidence>
<dbReference type="InterPro" id="IPR006047">
    <property type="entry name" value="GH13_cat_dom"/>
</dbReference>
<dbReference type="SUPFAM" id="SSF81296">
    <property type="entry name" value="E set domains"/>
    <property type="match status" value="1"/>
</dbReference>
<dbReference type="Pfam" id="PF02922">
    <property type="entry name" value="CBM_48"/>
    <property type="match status" value="1"/>
</dbReference>
<organism evidence="3 4">
    <name type="scientific">Intestinicryptomonas porci</name>
    <dbReference type="NCBI Taxonomy" id="2926320"/>
    <lineage>
        <taxon>Bacteria</taxon>
        <taxon>Pseudomonadati</taxon>
        <taxon>Verrucomicrobiota</taxon>
        <taxon>Opitutia</taxon>
        <taxon>Opitutales</taxon>
        <taxon>Intestinicryptomonaceae</taxon>
        <taxon>Intestinicryptomonas</taxon>
    </lineage>
</organism>
<proteinExistence type="inferred from homology"/>
<dbReference type="PANTHER" id="PTHR43002">
    <property type="entry name" value="GLYCOGEN DEBRANCHING ENZYME"/>
    <property type="match status" value="1"/>
</dbReference>
<dbReference type="RefSeq" id="WP_370396871.1">
    <property type="nucleotide sequence ID" value="NZ_JALBUT010000004.1"/>
</dbReference>
<dbReference type="Gene3D" id="3.20.20.80">
    <property type="entry name" value="Glycosidases"/>
    <property type="match status" value="1"/>
</dbReference>
<comment type="caution">
    <text evidence="3">The sequence shown here is derived from an EMBL/GenBank/DDBJ whole genome shotgun (WGS) entry which is preliminary data.</text>
</comment>
<dbReference type="Gene3D" id="2.60.40.10">
    <property type="entry name" value="Immunoglobulins"/>
    <property type="match status" value="1"/>
</dbReference>
<dbReference type="InterPro" id="IPR013783">
    <property type="entry name" value="Ig-like_fold"/>
</dbReference>
<evidence type="ECO:0000259" key="2">
    <source>
        <dbReference type="SMART" id="SM00642"/>
    </source>
</evidence>
<dbReference type="InterPro" id="IPR017853">
    <property type="entry name" value="GH"/>
</dbReference>
<dbReference type="EMBL" id="JALBUT010000004">
    <property type="protein sequence ID" value="MDX8415423.1"/>
    <property type="molecule type" value="Genomic_DNA"/>
</dbReference>
<dbReference type="InterPro" id="IPR014756">
    <property type="entry name" value="Ig_E-set"/>
</dbReference>
<dbReference type="InterPro" id="IPR004193">
    <property type="entry name" value="Glyco_hydro_13_N"/>
</dbReference>
<gene>
    <name evidence="3" type="ORF">MOX91_04415</name>
</gene>
<accession>A0ABU4WI39</accession>
<dbReference type="GO" id="GO:0016787">
    <property type="term" value="F:hydrolase activity"/>
    <property type="evidence" value="ECO:0007669"/>
    <property type="project" value="UniProtKB-KW"/>
</dbReference>
<name>A0ABU4WI39_9BACT</name>
<reference evidence="3 4" key="1">
    <citation type="submission" date="2022-03" db="EMBL/GenBank/DDBJ databases">
        <title>Novel taxa within the pig intestine.</title>
        <authorList>
            <person name="Wylensek D."/>
            <person name="Bishof K."/>
            <person name="Afrizal A."/>
            <person name="Clavel T."/>
        </authorList>
    </citation>
    <scope>NUCLEOTIDE SEQUENCE [LARGE SCALE GENOMIC DNA]</scope>
    <source>
        <strain evidence="3 4">CLA-KB-P66</strain>
    </source>
</reference>
<comment type="similarity">
    <text evidence="1">Belongs to the glycosyl hydrolase 13 family.</text>
</comment>
<keyword evidence="4" id="KW-1185">Reference proteome</keyword>
<dbReference type="SMART" id="SM00642">
    <property type="entry name" value="Aamy"/>
    <property type="match status" value="1"/>
</dbReference>
<evidence type="ECO:0000256" key="1">
    <source>
        <dbReference type="ARBA" id="ARBA00008061"/>
    </source>
</evidence>
<dbReference type="SUPFAM" id="SSF51445">
    <property type="entry name" value="(Trans)glycosidases"/>
    <property type="match status" value="1"/>
</dbReference>
<dbReference type="Proteomes" id="UP001275932">
    <property type="component" value="Unassembled WGS sequence"/>
</dbReference>
<sequence>MGIFKAWWHTQSCVGVLFDKDLNSLPRLRIESAGESISVQSRFASPVEFAAYTSYFIKDGAVHFFLSRSNFHNVAKHGRGEFYLCGNFNGWQDAIGKDAWKLKKGSCEFEYELAVPISYFGDLRKKFLFKFANKEGRWFQPRADAPNLEYDADGNANLRFLFSRTHKNFILAQSSKACDLREDSYIVNEDSLTRLRIDEAELLLESNYGCKMGVEISGGKTTFNFFAPRADYVELLLRKLPSDNPETFAMQTEDGALWTLSFNENLAGKYYTYKVFGRNLNASTSFDFSREIIDPYAELLTCADGVAKIVDARFAPRAEVPFVPPKWQDLSIMEIHIRDVLKNAPESIAEREKLGFKGISKWLDSDDCYLLKTNVNAVEIQPVQEFDNKSVAEYHWGYMPVNWFAPSSAYASGFMTQAEDFAEMVDAFHKRNLAVILDVVYNHVGEPNYLIAIDKEYYFNTTKDFALTNFSGCGNDFRADAPMSKKLIIESLKHFVSRYNVDGFRFDLAELIGFDTLSEIEVELKKVKPGIILIAEPWSFRGNISGALFDGGFAYWNDGFREFMLSYAKGGGNAEGFKYYVSGSQKYYASWPAQTVNYIESHDDFCMLDRISQTPENPSVSEIKTYKMCIALILTSIGIPMVAEGADLLRTKQGVKNTYLMGDLNALNYERGCEYTGLRSWVRSFLAFRRSDKSKALRLADRYSEGYLEFFKAEKSESSGVLFNADLSVRAKMVFAAFNPSDALVKMPLGGLNPADFLQIADISRFDENGISDGNYFDKNFLLLPPKSFALFVQK</sequence>
<evidence type="ECO:0000313" key="4">
    <source>
        <dbReference type="Proteomes" id="UP001275932"/>
    </source>
</evidence>